<sequence length="136" mass="15100">MIDEFALSYVPGILQTERYARAVLRSGFPPRSDEECDRLVVTRLERAKILDAPITPVVWALLDEAVLLSSMLTLMWFEDQPPAAYSEGVSIGKLHDSPALVEQLRGAYVLALSDALPLKESLALMRATSKEYGRHA</sequence>
<dbReference type="InterPro" id="IPR043917">
    <property type="entry name" value="DUF5753"/>
</dbReference>
<dbReference type="KEGG" id="sbh:SBI_05866"/>
<organism evidence="2 3">
    <name type="scientific">Streptomyces bingchenggensis (strain BCW-1)</name>
    <dbReference type="NCBI Taxonomy" id="749414"/>
    <lineage>
        <taxon>Bacteria</taxon>
        <taxon>Bacillati</taxon>
        <taxon>Actinomycetota</taxon>
        <taxon>Actinomycetes</taxon>
        <taxon>Kitasatosporales</taxon>
        <taxon>Streptomycetaceae</taxon>
        <taxon>Streptomyces</taxon>
    </lineage>
</organism>
<dbReference type="EMBL" id="CP002047">
    <property type="protein sequence ID" value="ADI08986.1"/>
    <property type="molecule type" value="Genomic_DNA"/>
</dbReference>
<proteinExistence type="predicted"/>
<feature type="domain" description="DUF5753" evidence="1">
    <location>
        <begin position="2"/>
        <end position="68"/>
    </location>
</feature>
<dbReference type="PATRIC" id="fig|749414.3.peg.6049"/>
<evidence type="ECO:0000259" key="1">
    <source>
        <dbReference type="Pfam" id="PF19054"/>
    </source>
</evidence>
<dbReference type="HOGENOM" id="CLU_1874201_0_0_11"/>
<reference evidence="2 3" key="1">
    <citation type="journal article" date="2010" name="J. Bacteriol.">
        <title>Genome sequence of the milbemycin-producing bacterium Streptomyces bingchenggensis.</title>
        <authorList>
            <person name="Wang X.J."/>
            <person name="Yan Y.J."/>
            <person name="Zhang B."/>
            <person name="An J."/>
            <person name="Wang J.J."/>
            <person name="Tian J."/>
            <person name="Jiang L."/>
            <person name="Chen Y.H."/>
            <person name="Huang S.X."/>
            <person name="Yin M."/>
            <person name="Zhang J."/>
            <person name="Gao A.L."/>
            <person name="Liu C.X."/>
            <person name="Zhu Z.X."/>
            <person name="Xiang W.S."/>
        </authorList>
    </citation>
    <scope>NUCLEOTIDE SEQUENCE [LARGE SCALE GENOMIC DNA]</scope>
    <source>
        <strain evidence="2 3">BCW-1</strain>
    </source>
</reference>
<dbReference type="STRING" id="749414.SBI_05866"/>
<keyword evidence="2" id="KW-0238">DNA-binding</keyword>
<name>D7CG82_STRBB</name>
<evidence type="ECO:0000313" key="2">
    <source>
        <dbReference type="EMBL" id="ADI08986.1"/>
    </source>
</evidence>
<gene>
    <name evidence="2" type="ordered locus">SBI_05866</name>
</gene>
<dbReference type="Pfam" id="PF19054">
    <property type="entry name" value="DUF5753"/>
    <property type="match status" value="1"/>
</dbReference>
<dbReference type="eggNOG" id="COG1476">
    <property type="taxonomic scope" value="Bacteria"/>
</dbReference>
<dbReference type="GO" id="GO:0003677">
    <property type="term" value="F:DNA binding"/>
    <property type="evidence" value="ECO:0007669"/>
    <property type="project" value="UniProtKB-KW"/>
</dbReference>
<dbReference type="Proteomes" id="UP000000377">
    <property type="component" value="Chromosome"/>
</dbReference>
<dbReference type="AlphaFoldDB" id="D7CG82"/>
<accession>D7CG82</accession>
<keyword evidence="3" id="KW-1185">Reference proteome</keyword>
<evidence type="ECO:0000313" key="3">
    <source>
        <dbReference type="Proteomes" id="UP000000377"/>
    </source>
</evidence>
<protein>
    <submittedName>
        <fullName evidence="2">DNA-binding protein</fullName>
    </submittedName>
</protein>